<keyword evidence="1" id="KW-0732">Signal</keyword>
<evidence type="ECO:0000313" key="2">
    <source>
        <dbReference type="EMBL" id="MCX2976602.1"/>
    </source>
</evidence>
<gene>
    <name evidence="2" type="ORF">EYC82_04475</name>
</gene>
<dbReference type="Pfam" id="PF09695">
    <property type="entry name" value="YtfJ_HI0045"/>
    <property type="match status" value="1"/>
</dbReference>
<evidence type="ECO:0000313" key="3">
    <source>
        <dbReference type="Proteomes" id="UP001143304"/>
    </source>
</evidence>
<protein>
    <recommendedName>
        <fullName evidence="4">YtfJ family protein</fullName>
    </recommendedName>
</protein>
<reference evidence="2" key="1">
    <citation type="submission" date="2019-02" db="EMBL/GenBank/DDBJ databases">
        <authorList>
            <person name="Li S.-H."/>
        </authorList>
    </citation>
    <scope>NUCLEOTIDE SEQUENCE</scope>
    <source>
        <strain evidence="2">IMCC11814</strain>
    </source>
</reference>
<proteinExistence type="predicted"/>
<evidence type="ECO:0008006" key="4">
    <source>
        <dbReference type="Google" id="ProtNLM"/>
    </source>
</evidence>
<feature type="signal peptide" evidence="1">
    <location>
        <begin position="1"/>
        <end position="23"/>
    </location>
</feature>
<dbReference type="RefSeq" id="WP_279248344.1">
    <property type="nucleotide sequence ID" value="NZ_SHNO01000001.1"/>
</dbReference>
<dbReference type="EMBL" id="SHNO01000001">
    <property type="protein sequence ID" value="MCX2976602.1"/>
    <property type="molecule type" value="Genomic_DNA"/>
</dbReference>
<accession>A0ABT3T2V7</accession>
<dbReference type="Proteomes" id="UP001143304">
    <property type="component" value="Unassembled WGS sequence"/>
</dbReference>
<comment type="caution">
    <text evidence="2">The sequence shown here is derived from an EMBL/GenBank/DDBJ whole genome shotgun (WGS) entry which is preliminary data.</text>
</comment>
<dbReference type="InterPro" id="IPR006513">
    <property type="entry name" value="YtfJ_HI0045"/>
</dbReference>
<organism evidence="2 3">
    <name type="scientific">Candidatus Marimicrobium litorale</name>
    <dbReference type="NCBI Taxonomy" id="2518991"/>
    <lineage>
        <taxon>Bacteria</taxon>
        <taxon>Pseudomonadati</taxon>
        <taxon>Pseudomonadota</taxon>
        <taxon>Gammaproteobacteria</taxon>
        <taxon>Cellvibrionales</taxon>
        <taxon>Halieaceae</taxon>
        <taxon>Marimicrobium</taxon>
    </lineage>
</organism>
<evidence type="ECO:0000256" key="1">
    <source>
        <dbReference type="SAM" id="SignalP"/>
    </source>
</evidence>
<name>A0ABT3T2V7_9GAMM</name>
<feature type="chain" id="PRO_5046586052" description="YtfJ family protein" evidence="1">
    <location>
        <begin position="24"/>
        <end position="185"/>
    </location>
</feature>
<sequence>MTPLRVIAALLLAITTTSSVASAPTPGAPLPSLEITERGELTMEGDDFEFIPWDSDTPRNTVHVIQYFGATLGDRDVFKPFTDMLEAKLEPGSVHVSTVLNLDAAVWGTTGFVVSELKKNKQQHPSATMVLDADGEGVDTWALGEAGTGLIIMDKAGIVRYFSLGSPDENALATTLELIKTLSGS</sequence>
<keyword evidence="3" id="KW-1185">Reference proteome</keyword>